<dbReference type="PROSITE" id="PS51186">
    <property type="entry name" value="GNAT"/>
    <property type="match status" value="1"/>
</dbReference>
<feature type="domain" description="N-acetyltransferase" evidence="3">
    <location>
        <begin position="1"/>
        <end position="158"/>
    </location>
</feature>
<evidence type="ECO:0000259" key="3">
    <source>
        <dbReference type="PROSITE" id="PS51186"/>
    </source>
</evidence>
<dbReference type="Gene3D" id="3.40.630.30">
    <property type="match status" value="1"/>
</dbReference>
<dbReference type="GO" id="GO:0016746">
    <property type="term" value="F:acyltransferase activity"/>
    <property type="evidence" value="ECO:0007669"/>
    <property type="project" value="UniProtKB-KW"/>
</dbReference>
<dbReference type="SUPFAM" id="SSF55729">
    <property type="entry name" value="Acyl-CoA N-acyltransferases (Nat)"/>
    <property type="match status" value="1"/>
</dbReference>
<dbReference type="Proteomes" id="UP000730482">
    <property type="component" value="Unassembled WGS sequence"/>
</dbReference>
<keyword evidence="2 4" id="KW-0012">Acyltransferase</keyword>
<dbReference type="InterPro" id="IPR016181">
    <property type="entry name" value="Acyl_CoA_acyltransferase"/>
</dbReference>
<comment type="caution">
    <text evidence="4">The sequence shown here is derived from an EMBL/GenBank/DDBJ whole genome shotgun (WGS) entry which is preliminary data.</text>
</comment>
<dbReference type="PANTHER" id="PTHR43877:SF2">
    <property type="entry name" value="AMINOALKYLPHOSPHONATE N-ACETYLTRANSFERASE-RELATED"/>
    <property type="match status" value="1"/>
</dbReference>
<accession>A0ABS5KZ69</accession>
<dbReference type="EC" id="2.3.1.-" evidence="4"/>
<dbReference type="InterPro" id="IPR050832">
    <property type="entry name" value="Bact_Acetyltransf"/>
</dbReference>
<dbReference type="InterPro" id="IPR000182">
    <property type="entry name" value="GNAT_dom"/>
</dbReference>
<evidence type="ECO:0000313" key="5">
    <source>
        <dbReference type="Proteomes" id="UP000730482"/>
    </source>
</evidence>
<dbReference type="Pfam" id="PF00583">
    <property type="entry name" value="Acetyltransf_1"/>
    <property type="match status" value="1"/>
</dbReference>
<evidence type="ECO:0000313" key="4">
    <source>
        <dbReference type="EMBL" id="MBS2551377.1"/>
    </source>
</evidence>
<dbReference type="EMBL" id="JAAFYZ010000137">
    <property type="protein sequence ID" value="MBS2551377.1"/>
    <property type="molecule type" value="Genomic_DNA"/>
</dbReference>
<gene>
    <name evidence="4" type="ORF">KGQ19_31360</name>
</gene>
<sequence>MIRPRRDEDLPGCVQALRGVHEKDGYPVHWPADPQHWLTPDRMLGAWIAADAETVLGNVLLTQPSDTFADGIGLPAEKLALVGRLYVAVEARRGGLAADLLDRAVRAAVDEARQAVLEVDANAPGPIALYERAGWRFVRKDTGGWIAADGLPARVRIYLAPEG</sequence>
<protein>
    <submittedName>
        <fullName evidence="4">GNAT family N-acetyltransferase</fullName>
        <ecNumber evidence="4">2.3.1.-</ecNumber>
    </submittedName>
</protein>
<keyword evidence="5" id="KW-1185">Reference proteome</keyword>
<proteinExistence type="predicted"/>
<reference evidence="4 5" key="1">
    <citation type="submission" date="2020-02" db="EMBL/GenBank/DDBJ databases">
        <title>Acidophilic actinobacteria isolated from forest soil.</title>
        <authorList>
            <person name="Golinska P."/>
        </authorList>
    </citation>
    <scope>NUCLEOTIDE SEQUENCE [LARGE SCALE GENOMIC DNA]</scope>
    <source>
        <strain evidence="4 5">NL8</strain>
    </source>
</reference>
<evidence type="ECO:0000256" key="2">
    <source>
        <dbReference type="ARBA" id="ARBA00023315"/>
    </source>
</evidence>
<keyword evidence="1 4" id="KW-0808">Transferase</keyword>
<evidence type="ECO:0000256" key="1">
    <source>
        <dbReference type="ARBA" id="ARBA00022679"/>
    </source>
</evidence>
<dbReference type="PANTHER" id="PTHR43877">
    <property type="entry name" value="AMINOALKYLPHOSPHONATE N-ACETYLTRANSFERASE-RELATED-RELATED"/>
    <property type="match status" value="1"/>
</dbReference>
<name>A0ABS5KZ69_9ACTN</name>
<organism evidence="4 5">
    <name type="scientific">Catenulispora pinistramenti</name>
    <dbReference type="NCBI Taxonomy" id="2705254"/>
    <lineage>
        <taxon>Bacteria</taxon>
        <taxon>Bacillati</taxon>
        <taxon>Actinomycetota</taxon>
        <taxon>Actinomycetes</taxon>
        <taxon>Catenulisporales</taxon>
        <taxon>Catenulisporaceae</taxon>
        <taxon>Catenulispora</taxon>
    </lineage>
</organism>